<comment type="cofactor">
    <cofactor evidence="1">
        <name>Zn(2+)</name>
        <dbReference type="ChEBI" id="CHEBI:29105"/>
    </cofactor>
</comment>
<evidence type="ECO:0000313" key="7">
    <source>
        <dbReference type="EMBL" id="OIR19426.1"/>
    </source>
</evidence>
<keyword evidence="4" id="KW-0862">Zinc</keyword>
<comment type="similarity">
    <text evidence="2">Belongs to the DODA-type extradiol aromatic ring-opening dioxygenase family.</text>
</comment>
<dbReference type="InterPro" id="IPR014436">
    <property type="entry name" value="Extradiol_dOase_DODA"/>
</dbReference>
<sequence length="277" mass="30295">MDAAARLPTLFIPHGGGPCFFMDPMPGMPPDTWDRMAAYLRGIPRAIGQQPKAVLVISGHWECEQATVLNTGNYELLYDYYGFPEHTYSLTYPARGSVAVADRVRELLGQAGIETDEEHERGLDHGVFIPFKLIYPDADIPVVQLSLLHSLDPAAHFALGRALAPLRDEGVLIVGSGLSYHNLREFFMPVPAADAAAANFDRWLRDAVTAPAAERERLLMNWRQAPNARDCHPRSEHLIPLMVAAGAAAEDAGHVAYNDKVLGKSVSGFQFGRAPAV</sequence>
<proteinExistence type="inferred from homology"/>
<evidence type="ECO:0000256" key="5">
    <source>
        <dbReference type="ARBA" id="ARBA00023002"/>
    </source>
</evidence>
<dbReference type="EMBL" id="MLJW01000001">
    <property type="protein sequence ID" value="OIR19426.1"/>
    <property type="molecule type" value="Genomic_DNA"/>
</dbReference>
<dbReference type="GO" id="GO:0008270">
    <property type="term" value="F:zinc ion binding"/>
    <property type="evidence" value="ECO:0007669"/>
    <property type="project" value="InterPro"/>
</dbReference>
<organism evidence="7">
    <name type="scientific">mine drainage metagenome</name>
    <dbReference type="NCBI Taxonomy" id="410659"/>
    <lineage>
        <taxon>unclassified sequences</taxon>
        <taxon>metagenomes</taxon>
        <taxon>ecological metagenomes</taxon>
    </lineage>
</organism>
<keyword evidence="5" id="KW-0560">Oxidoreductase</keyword>
<keyword evidence="7" id="KW-0223">Dioxygenase</keyword>
<comment type="caution">
    <text evidence="7">The sequence shown here is derived from an EMBL/GenBank/DDBJ whole genome shotgun (WGS) entry which is preliminary data.</text>
</comment>
<keyword evidence="3" id="KW-0479">Metal-binding</keyword>
<evidence type="ECO:0000256" key="3">
    <source>
        <dbReference type="ARBA" id="ARBA00022723"/>
    </source>
</evidence>
<feature type="domain" description="Extradiol ring-cleavage dioxygenase class III enzyme subunit B" evidence="6">
    <location>
        <begin position="9"/>
        <end position="253"/>
    </location>
</feature>
<dbReference type="Pfam" id="PF02900">
    <property type="entry name" value="LigB"/>
    <property type="match status" value="1"/>
</dbReference>
<dbReference type="GO" id="GO:0016702">
    <property type="term" value="F:oxidoreductase activity, acting on single donors with incorporation of molecular oxygen, incorporation of two atoms of oxygen"/>
    <property type="evidence" value="ECO:0007669"/>
    <property type="project" value="UniProtKB-ARBA"/>
</dbReference>
<evidence type="ECO:0000256" key="2">
    <source>
        <dbReference type="ARBA" id="ARBA00007581"/>
    </source>
</evidence>
<dbReference type="PIRSF" id="PIRSF006157">
    <property type="entry name" value="Doxgns_DODA"/>
    <property type="match status" value="1"/>
</dbReference>
<gene>
    <name evidence="7" type="ORF">GALL_03070</name>
</gene>
<evidence type="ECO:0000256" key="1">
    <source>
        <dbReference type="ARBA" id="ARBA00001947"/>
    </source>
</evidence>
<dbReference type="PANTHER" id="PTHR30096">
    <property type="entry name" value="4,5-DOPA DIOXYGENASE EXTRADIOL-LIKE PROTEIN"/>
    <property type="match status" value="1"/>
</dbReference>
<evidence type="ECO:0000256" key="4">
    <source>
        <dbReference type="ARBA" id="ARBA00022833"/>
    </source>
</evidence>
<dbReference type="CDD" id="cd07363">
    <property type="entry name" value="45_DOPA_Dioxygenase"/>
    <property type="match status" value="1"/>
</dbReference>
<dbReference type="AlphaFoldDB" id="A0A1J5TEP4"/>
<accession>A0A1J5TEP4</accession>
<dbReference type="PANTHER" id="PTHR30096:SF0">
    <property type="entry name" value="4,5-DOPA DIOXYGENASE EXTRADIOL-LIKE PROTEIN"/>
    <property type="match status" value="1"/>
</dbReference>
<dbReference type="GO" id="GO:0008198">
    <property type="term" value="F:ferrous iron binding"/>
    <property type="evidence" value="ECO:0007669"/>
    <property type="project" value="InterPro"/>
</dbReference>
<evidence type="ECO:0000259" key="6">
    <source>
        <dbReference type="Pfam" id="PF02900"/>
    </source>
</evidence>
<dbReference type="Gene3D" id="3.40.830.10">
    <property type="entry name" value="LigB-like"/>
    <property type="match status" value="1"/>
</dbReference>
<reference evidence="7" key="1">
    <citation type="submission" date="2016-10" db="EMBL/GenBank/DDBJ databases">
        <title>Sequence of Gallionella enrichment culture.</title>
        <authorList>
            <person name="Poehlein A."/>
            <person name="Muehling M."/>
            <person name="Daniel R."/>
        </authorList>
    </citation>
    <scope>NUCLEOTIDE SEQUENCE</scope>
</reference>
<dbReference type="SUPFAM" id="SSF53213">
    <property type="entry name" value="LigB-like"/>
    <property type="match status" value="1"/>
</dbReference>
<dbReference type="InterPro" id="IPR004183">
    <property type="entry name" value="Xdiol_dOase_suB"/>
</dbReference>
<protein>
    <submittedName>
        <fullName evidence="7">LigB family dioxygenase</fullName>
    </submittedName>
</protein>
<name>A0A1J5TEP4_9ZZZZ</name>